<feature type="region of interest" description="Disordered" evidence="1">
    <location>
        <begin position="155"/>
        <end position="208"/>
    </location>
</feature>
<reference evidence="3" key="1">
    <citation type="submission" date="2023-06" db="EMBL/GenBank/DDBJ databases">
        <authorList>
            <person name="Noh H."/>
        </authorList>
    </citation>
    <scope>NUCLEOTIDE SEQUENCE</scope>
    <source>
        <strain evidence="3">DUCC20226</strain>
    </source>
</reference>
<feature type="compositionally biased region" description="Low complexity" evidence="1">
    <location>
        <begin position="163"/>
        <end position="208"/>
    </location>
</feature>
<name>A0AAD9W4U8_PHOAM</name>
<keyword evidence="2" id="KW-1133">Transmembrane helix</keyword>
<keyword evidence="4" id="KW-1185">Reference proteome</keyword>
<protein>
    <submittedName>
        <fullName evidence="3">Uncharacterized protein</fullName>
    </submittedName>
</protein>
<feature type="transmembrane region" description="Helical" evidence="2">
    <location>
        <begin position="215"/>
        <end position="238"/>
    </location>
</feature>
<accession>A0AAD9W4U8</accession>
<organism evidence="3 4">
    <name type="scientific">Phomopsis amygdali</name>
    <name type="common">Fusicoccum amygdali</name>
    <dbReference type="NCBI Taxonomy" id="1214568"/>
    <lineage>
        <taxon>Eukaryota</taxon>
        <taxon>Fungi</taxon>
        <taxon>Dikarya</taxon>
        <taxon>Ascomycota</taxon>
        <taxon>Pezizomycotina</taxon>
        <taxon>Sordariomycetes</taxon>
        <taxon>Sordariomycetidae</taxon>
        <taxon>Diaporthales</taxon>
        <taxon>Diaporthaceae</taxon>
        <taxon>Diaporthe</taxon>
    </lineage>
</organism>
<feature type="region of interest" description="Disordered" evidence="1">
    <location>
        <begin position="290"/>
        <end position="318"/>
    </location>
</feature>
<proteinExistence type="predicted"/>
<dbReference type="Proteomes" id="UP001265746">
    <property type="component" value="Unassembled WGS sequence"/>
</dbReference>
<evidence type="ECO:0000313" key="4">
    <source>
        <dbReference type="Proteomes" id="UP001265746"/>
    </source>
</evidence>
<evidence type="ECO:0000256" key="2">
    <source>
        <dbReference type="SAM" id="Phobius"/>
    </source>
</evidence>
<keyword evidence="2" id="KW-0812">Transmembrane</keyword>
<feature type="compositionally biased region" description="Basic and acidic residues" evidence="1">
    <location>
        <begin position="290"/>
        <end position="299"/>
    </location>
</feature>
<evidence type="ECO:0000313" key="3">
    <source>
        <dbReference type="EMBL" id="KAK2609832.1"/>
    </source>
</evidence>
<evidence type="ECO:0000256" key="1">
    <source>
        <dbReference type="SAM" id="MobiDB-lite"/>
    </source>
</evidence>
<comment type="caution">
    <text evidence="3">The sequence shown here is derived from an EMBL/GenBank/DDBJ whole genome shotgun (WGS) entry which is preliminary data.</text>
</comment>
<gene>
    <name evidence="3" type="ORF">N8I77_003309</name>
</gene>
<keyword evidence="2" id="KW-0472">Membrane</keyword>
<dbReference type="AlphaFoldDB" id="A0AAD9W4U8"/>
<sequence length="318" mass="33172">MTNLGPLTTTFTATGADCQSTYLAANNDNQWIQYGQPDTTQCVPPSFTPFQKYYYSPGICPSGYYYACEAGVGTSSTQATCCPTGFTCRTGIDRATDPFACASTYASDTYVSVNYYKFTSASDSPESVNTTSETTTFFVEASGAYVEAYGPVVRRSEGDPEWSTTLSTSTGSTSSTEQSGTASGTSTSSIASATSSSGSNSNTSSGSGLSVGASAGIGVGVAVGCIIFISCIVAAYIIGKRRRAAAQGPDGPESPPYRGGVPVPGQTAELTSTEFKPWELPNGYQQVAEMDSHDQRSEMAAHSPPIELQASQGRDRYA</sequence>
<dbReference type="EMBL" id="JAUJFL010000002">
    <property type="protein sequence ID" value="KAK2609832.1"/>
    <property type="molecule type" value="Genomic_DNA"/>
</dbReference>